<evidence type="ECO:0000313" key="2">
    <source>
        <dbReference type="EMBL" id="CAG6594078.1"/>
    </source>
</evidence>
<name>A0A8D8KST6_CULPI</name>
<protein>
    <submittedName>
        <fullName evidence="2">(northern house mosquito) hypothetical protein</fullName>
    </submittedName>
</protein>
<reference evidence="2" key="1">
    <citation type="submission" date="2021-05" db="EMBL/GenBank/DDBJ databases">
        <authorList>
            <person name="Alioto T."/>
            <person name="Alioto T."/>
            <person name="Gomez Garrido J."/>
        </authorList>
    </citation>
    <scope>NUCLEOTIDE SEQUENCE</scope>
</reference>
<dbReference type="EMBL" id="HBUE01225731">
    <property type="protein sequence ID" value="CAG6541998.1"/>
    <property type="molecule type" value="Transcribed_RNA"/>
</dbReference>
<evidence type="ECO:0000256" key="1">
    <source>
        <dbReference type="SAM" id="MobiDB-lite"/>
    </source>
</evidence>
<dbReference type="EMBL" id="HBUE01225726">
    <property type="protein sequence ID" value="CAG6541994.1"/>
    <property type="molecule type" value="Transcribed_RNA"/>
</dbReference>
<accession>A0A8D8KST6</accession>
<feature type="region of interest" description="Disordered" evidence="1">
    <location>
        <begin position="1"/>
        <end position="41"/>
    </location>
</feature>
<dbReference type="AlphaFoldDB" id="A0A8D8KST6"/>
<sequence>MCRYSASTGRGVERKTRGSRGPAQVGVRPEDAGGSEHRNARLPGRHERWDTFSLFPCVPLAIADEVARADPDASEAGAALLYGAVRLRAGEPRRAGLQGKRRHHADPARGRELVRGQRQRQNRLLPAVVRASHRSVPLSSWAPTSHSLSFVCAYESVR</sequence>
<dbReference type="EMBL" id="HBUE01332455">
    <property type="protein sequence ID" value="CAG6594082.1"/>
    <property type="molecule type" value="Transcribed_RNA"/>
</dbReference>
<feature type="compositionally biased region" description="Basic and acidic residues" evidence="1">
    <location>
        <begin position="28"/>
        <end position="41"/>
    </location>
</feature>
<feature type="region of interest" description="Disordered" evidence="1">
    <location>
        <begin position="92"/>
        <end position="120"/>
    </location>
</feature>
<organism evidence="2">
    <name type="scientific">Culex pipiens</name>
    <name type="common">House mosquito</name>
    <dbReference type="NCBI Taxonomy" id="7175"/>
    <lineage>
        <taxon>Eukaryota</taxon>
        <taxon>Metazoa</taxon>
        <taxon>Ecdysozoa</taxon>
        <taxon>Arthropoda</taxon>
        <taxon>Hexapoda</taxon>
        <taxon>Insecta</taxon>
        <taxon>Pterygota</taxon>
        <taxon>Neoptera</taxon>
        <taxon>Endopterygota</taxon>
        <taxon>Diptera</taxon>
        <taxon>Nematocera</taxon>
        <taxon>Culicoidea</taxon>
        <taxon>Culicidae</taxon>
        <taxon>Culicinae</taxon>
        <taxon>Culicini</taxon>
        <taxon>Culex</taxon>
        <taxon>Culex</taxon>
    </lineage>
</organism>
<proteinExistence type="predicted"/>
<feature type="compositionally biased region" description="Basic and acidic residues" evidence="1">
    <location>
        <begin position="105"/>
        <end position="115"/>
    </location>
</feature>
<dbReference type="EMBL" id="HBUE01332450">
    <property type="protein sequence ID" value="CAG6594078.1"/>
    <property type="molecule type" value="Transcribed_RNA"/>
</dbReference>